<gene>
    <name evidence="2" type="ORF">N7U66_18795</name>
</gene>
<dbReference type="AlphaFoldDB" id="A0A9E8MUN3"/>
<protein>
    <recommendedName>
        <fullName evidence="4">Lipoprotein</fullName>
    </recommendedName>
</protein>
<dbReference type="KEGG" id="lnu:N7U66_18795"/>
<feature type="signal peptide" evidence="1">
    <location>
        <begin position="1"/>
        <end position="19"/>
    </location>
</feature>
<dbReference type="RefSeq" id="WP_267676480.1">
    <property type="nucleotide sequence ID" value="NZ_CP113088.1"/>
</dbReference>
<reference evidence="2" key="1">
    <citation type="submission" date="2022-11" db="EMBL/GenBank/DDBJ databases">
        <title>Lacinutrix neustonica HL-RS19T sp. nov., isolated from the surface microlayer sample of brackish Lake Shihwa.</title>
        <authorList>
            <person name="Choi J.Y."/>
            <person name="Hwang C.Y."/>
        </authorList>
    </citation>
    <scope>NUCLEOTIDE SEQUENCE</scope>
    <source>
        <strain evidence="2">HL-RS19</strain>
    </source>
</reference>
<sequence>MKLLFFSILFTLLCNSCQAQRDFNKELWSENSELIKEGNTRLEMVNDLMQNYLKIGMDKKQVINLLGEPNSDTIGVILPKGKSLPDSLKINYNIKQADSARLKITQKINEWYNKNYQPAKLMSYNLGWTLVDPIFLKIHINEENKVIGFWTKEY</sequence>
<keyword evidence="1" id="KW-0732">Signal</keyword>
<evidence type="ECO:0000313" key="2">
    <source>
        <dbReference type="EMBL" id="WAC01882.1"/>
    </source>
</evidence>
<evidence type="ECO:0000256" key="1">
    <source>
        <dbReference type="SAM" id="SignalP"/>
    </source>
</evidence>
<proteinExistence type="predicted"/>
<organism evidence="2 3">
    <name type="scientific">Lacinutrix neustonica</name>
    <dbReference type="NCBI Taxonomy" id="2980107"/>
    <lineage>
        <taxon>Bacteria</taxon>
        <taxon>Pseudomonadati</taxon>
        <taxon>Bacteroidota</taxon>
        <taxon>Flavobacteriia</taxon>
        <taxon>Flavobacteriales</taxon>
        <taxon>Flavobacteriaceae</taxon>
        <taxon>Lacinutrix</taxon>
    </lineage>
</organism>
<feature type="chain" id="PRO_5039484601" description="Lipoprotein" evidence="1">
    <location>
        <begin position="20"/>
        <end position="154"/>
    </location>
</feature>
<evidence type="ECO:0000313" key="3">
    <source>
        <dbReference type="Proteomes" id="UP001164705"/>
    </source>
</evidence>
<name>A0A9E8MUN3_9FLAO</name>
<accession>A0A9E8MUN3</accession>
<evidence type="ECO:0008006" key="4">
    <source>
        <dbReference type="Google" id="ProtNLM"/>
    </source>
</evidence>
<dbReference type="Proteomes" id="UP001164705">
    <property type="component" value="Chromosome"/>
</dbReference>
<dbReference type="EMBL" id="CP113088">
    <property type="protein sequence ID" value="WAC01882.1"/>
    <property type="molecule type" value="Genomic_DNA"/>
</dbReference>
<keyword evidence="3" id="KW-1185">Reference proteome</keyword>